<gene>
    <name evidence="6" type="ORF">GCM10010319_32830</name>
</gene>
<keyword evidence="7" id="KW-1185">Reference proteome</keyword>
<evidence type="ECO:0000256" key="2">
    <source>
        <dbReference type="ARBA" id="ARBA00022679"/>
    </source>
</evidence>
<feature type="domain" description="Beta-ketoacyl-[acyl-carrier-protein] synthase III C-terminal" evidence="4">
    <location>
        <begin position="241"/>
        <end position="327"/>
    </location>
</feature>
<evidence type="ECO:0000259" key="4">
    <source>
        <dbReference type="Pfam" id="PF08541"/>
    </source>
</evidence>
<organism evidence="6 7">
    <name type="scientific">Streptomyces blastmyceticus</name>
    <dbReference type="NCBI Taxonomy" id="68180"/>
    <lineage>
        <taxon>Bacteria</taxon>
        <taxon>Bacillati</taxon>
        <taxon>Actinomycetota</taxon>
        <taxon>Actinomycetes</taxon>
        <taxon>Kitasatosporales</taxon>
        <taxon>Streptomycetaceae</taxon>
        <taxon>Streptomyces</taxon>
    </lineage>
</organism>
<dbReference type="Pfam" id="PF08545">
    <property type="entry name" value="ACP_syn_III"/>
    <property type="match status" value="1"/>
</dbReference>
<dbReference type="RefSeq" id="WP_344118471.1">
    <property type="nucleotide sequence ID" value="NZ_BAAABW010000017.1"/>
</dbReference>
<accession>A0ABP3GTR3</accession>
<evidence type="ECO:0000256" key="1">
    <source>
        <dbReference type="ARBA" id="ARBA00022490"/>
    </source>
</evidence>
<evidence type="ECO:0000313" key="7">
    <source>
        <dbReference type="Proteomes" id="UP001500063"/>
    </source>
</evidence>
<dbReference type="InterPro" id="IPR013751">
    <property type="entry name" value="ACP_syn_III_N"/>
</dbReference>
<reference evidence="7" key="1">
    <citation type="journal article" date="2019" name="Int. J. Syst. Evol. Microbiol.">
        <title>The Global Catalogue of Microorganisms (GCM) 10K type strain sequencing project: providing services to taxonomists for standard genome sequencing and annotation.</title>
        <authorList>
            <consortium name="The Broad Institute Genomics Platform"/>
            <consortium name="The Broad Institute Genome Sequencing Center for Infectious Disease"/>
            <person name="Wu L."/>
            <person name="Ma J."/>
        </authorList>
    </citation>
    <scope>NUCLEOTIDE SEQUENCE [LARGE SCALE GENOMIC DNA]</scope>
    <source>
        <strain evidence="7">JCM 4565</strain>
    </source>
</reference>
<comment type="caution">
    <text evidence="6">The sequence shown here is derived from an EMBL/GenBank/DDBJ whole genome shotgun (WGS) entry which is preliminary data.</text>
</comment>
<evidence type="ECO:0000259" key="5">
    <source>
        <dbReference type="Pfam" id="PF08545"/>
    </source>
</evidence>
<keyword evidence="1" id="KW-0963">Cytoplasm</keyword>
<dbReference type="Pfam" id="PF08541">
    <property type="entry name" value="ACP_syn_III_C"/>
    <property type="match status" value="1"/>
</dbReference>
<dbReference type="PANTHER" id="PTHR34069:SF3">
    <property type="entry name" value="ACYL-COA:ACYL-COA ALKYLTRANSFERASE"/>
    <property type="match status" value="1"/>
</dbReference>
<feature type="domain" description="Beta-ketoacyl-[acyl-carrier-protein] synthase III N-terminal" evidence="5">
    <location>
        <begin position="114"/>
        <end position="178"/>
    </location>
</feature>
<name>A0ABP3GTR3_9ACTN</name>
<evidence type="ECO:0000313" key="6">
    <source>
        <dbReference type="EMBL" id="GAA0353132.1"/>
    </source>
</evidence>
<dbReference type="InterPro" id="IPR016039">
    <property type="entry name" value="Thiolase-like"/>
</dbReference>
<dbReference type="SUPFAM" id="SSF53901">
    <property type="entry name" value="Thiolase-like"/>
    <property type="match status" value="1"/>
</dbReference>
<dbReference type="Proteomes" id="UP001500063">
    <property type="component" value="Unassembled WGS sequence"/>
</dbReference>
<evidence type="ECO:0000256" key="3">
    <source>
        <dbReference type="ARBA" id="ARBA00023315"/>
    </source>
</evidence>
<proteinExistence type="predicted"/>
<keyword evidence="2" id="KW-0808">Transferase</keyword>
<dbReference type="Gene3D" id="3.40.47.10">
    <property type="match status" value="1"/>
</dbReference>
<sequence length="330" mass="34973">MAVGIVGTGYALGSDIVDSTELALSHDLEPDWFVRRTGTRQRRVYAEGESLLSLAADAIGKACADAGVAPQEIGSETLLIFPQVGIPTYLVPSQAVLLAERAGIRCAKTMSVDGSCAEVIPALETAITMLEAGRCERAIVVAGQDAVNLSGHKDLSLAGLFGVGAAAVVLSRDADHGMKLDVRGSHWETHPQRWELGTQPVHSNRRTDEGFEVSIGYYTMQGPEIVQASRRLVPPVVNTVLTQAGWTTDDLDVVFVHQPNTRFLQIVMKACKISMDIVPNPCADIGNLGPANVLATLAMTREEGTLQPGTRALLLSFGVGFSCGAIAAVL</sequence>
<dbReference type="PANTHER" id="PTHR34069">
    <property type="entry name" value="3-OXOACYL-[ACYL-CARRIER-PROTEIN] SYNTHASE 3"/>
    <property type="match status" value="1"/>
</dbReference>
<keyword evidence="3" id="KW-0012">Acyltransferase</keyword>
<protein>
    <submittedName>
        <fullName evidence="6">Ketoacyl-ACP synthase III</fullName>
    </submittedName>
</protein>
<dbReference type="EMBL" id="BAAABW010000017">
    <property type="protein sequence ID" value="GAA0353132.1"/>
    <property type="molecule type" value="Genomic_DNA"/>
</dbReference>
<dbReference type="InterPro" id="IPR013747">
    <property type="entry name" value="ACP_syn_III_C"/>
</dbReference>